<evidence type="ECO:0000313" key="3">
    <source>
        <dbReference type="Proteomes" id="UP001152795"/>
    </source>
</evidence>
<dbReference type="Proteomes" id="UP001152795">
    <property type="component" value="Unassembled WGS sequence"/>
</dbReference>
<protein>
    <submittedName>
        <fullName evidence="2">Uncharacterized protein</fullName>
    </submittedName>
</protein>
<feature type="region of interest" description="Disordered" evidence="1">
    <location>
        <begin position="97"/>
        <end position="134"/>
    </location>
</feature>
<feature type="region of interest" description="Disordered" evidence="1">
    <location>
        <begin position="53"/>
        <end position="78"/>
    </location>
</feature>
<feature type="compositionally biased region" description="Low complexity" evidence="1">
    <location>
        <begin position="104"/>
        <end position="123"/>
    </location>
</feature>
<keyword evidence="3" id="KW-1185">Reference proteome</keyword>
<evidence type="ECO:0000256" key="1">
    <source>
        <dbReference type="SAM" id="MobiDB-lite"/>
    </source>
</evidence>
<dbReference type="AlphaFoldDB" id="A0A6S7GQJ7"/>
<proteinExistence type="predicted"/>
<dbReference type="EMBL" id="CACRXK020001092">
    <property type="protein sequence ID" value="CAB3986920.1"/>
    <property type="molecule type" value="Genomic_DNA"/>
</dbReference>
<gene>
    <name evidence="2" type="ORF">PACLA_8A016200</name>
</gene>
<feature type="compositionally biased region" description="Acidic residues" evidence="1">
    <location>
        <begin position="64"/>
        <end position="73"/>
    </location>
</feature>
<organism evidence="2 3">
    <name type="scientific">Paramuricea clavata</name>
    <name type="common">Red gorgonian</name>
    <name type="synonym">Violescent sea-whip</name>
    <dbReference type="NCBI Taxonomy" id="317549"/>
    <lineage>
        <taxon>Eukaryota</taxon>
        <taxon>Metazoa</taxon>
        <taxon>Cnidaria</taxon>
        <taxon>Anthozoa</taxon>
        <taxon>Octocorallia</taxon>
        <taxon>Malacalcyonacea</taxon>
        <taxon>Plexauridae</taxon>
        <taxon>Paramuricea</taxon>
    </lineage>
</organism>
<reference evidence="2" key="1">
    <citation type="submission" date="2020-04" db="EMBL/GenBank/DDBJ databases">
        <authorList>
            <person name="Alioto T."/>
            <person name="Alioto T."/>
            <person name="Gomez Garrido J."/>
        </authorList>
    </citation>
    <scope>NUCLEOTIDE SEQUENCE</scope>
    <source>
        <strain evidence="2">A484AB</strain>
    </source>
</reference>
<accession>A0A6S7GQJ7</accession>
<comment type="caution">
    <text evidence="2">The sequence shown here is derived from an EMBL/GenBank/DDBJ whole genome shotgun (WGS) entry which is preliminary data.</text>
</comment>
<evidence type="ECO:0000313" key="2">
    <source>
        <dbReference type="EMBL" id="CAB3986920.1"/>
    </source>
</evidence>
<name>A0A6S7GQJ7_PARCT</name>
<feature type="non-terminal residue" evidence="2">
    <location>
        <position position="148"/>
    </location>
</feature>
<sequence length="148" mass="15820">CNDKGVKKIEKEIDEEIEIGEELAKDIGREENKKGDGDIAVCALELLKDVGNFFEGKGGKGGKDDDDDDDDDTKGDGEILAELGETLAKRMFRIKRRAQGDTLPSVSPSSGPSHSPSRRPSSGATGGPSWGPSGKLVYVLACRNAMRI</sequence>